<evidence type="ECO:0000313" key="4">
    <source>
        <dbReference type="Proteomes" id="UP001147746"/>
    </source>
</evidence>
<dbReference type="Proteomes" id="UP001147746">
    <property type="component" value="Unassembled WGS sequence"/>
</dbReference>
<organism evidence="3 4">
    <name type="scientific">Penicillium atrosanguineum</name>
    <dbReference type="NCBI Taxonomy" id="1132637"/>
    <lineage>
        <taxon>Eukaryota</taxon>
        <taxon>Fungi</taxon>
        <taxon>Dikarya</taxon>
        <taxon>Ascomycota</taxon>
        <taxon>Pezizomycotina</taxon>
        <taxon>Eurotiomycetes</taxon>
        <taxon>Eurotiomycetidae</taxon>
        <taxon>Eurotiales</taxon>
        <taxon>Aspergillaceae</taxon>
        <taxon>Penicillium</taxon>
    </lineage>
</organism>
<feature type="compositionally biased region" description="Polar residues" evidence="1">
    <location>
        <begin position="742"/>
        <end position="756"/>
    </location>
</feature>
<feature type="compositionally biased region" description="Basic and acidic residues" evidence="1">
    <location>
        <begin position="168"/>
        <end position="178"/>
    </location>
</feature>
<reference evidence="3" key="2">
    <citation type="journal article" date="2023" name="IMA Fungus">
        <title>Comparative genomic study of the Penicillium genus elucidates a diverse pangenome and 15 lateral gene transfer events.</title>
        <authorList>
            <person name="Petersen C."/>
            <person name="Sorensen T."/>
            <person name="Nielsen M.R."/>
            <person name="Sondergaard T.E."/>
            <person name="Sorensen J.L."/>
            <person name="Fitzpatrick D.A."/>
            <person name="Frisvad J.C."/>
            <person name="Nielsen K.L."/>
        </authorList>
    </citation>
    <scope>NUCLEOTIDE SEQUENCE</scope>
    <source>
        <strain evidence="3">IBT 21472</strain>
    </source>
</reference>
<feature type="compositionally biased region" description="Low complexity" evidence="1">
    <location>
        <begin position="243"/>
        <end position="260"/>
    </location>
</feature>
<feature type="compositionally biased region" description="Polar residues" evidence="1">
    <location>
        <begin position="156"/>
        <end position="167"/>
    </location>
</feature>
<evidence type="ECO:0000256" key="1">
    <source>
        <dbReference type="SAM" id="MobiDB-lite"/>
    </source>
</evidence>
<gene>
    <name evidence="3" type="ORF">N7476_003446</name>
</gene>
<dbReference type="EMBL" id="JAPZBO010000002">
    <property type="protein sequence ID" value="KAJ5324846.1"/>
    <property type="molecule type" value="Genomic_DNA"/>
</dbReference>
<feature type="compositionally biased region" description="Basic and acidic residues" evidence="1">
    <location>
        <begin position="315"/>
        <end position="324"/>
    </location>
</feature>
<name>A0A9W9HJL1_9EURO</name>
<feature type="compositionally biased region" description="Basic and acidic residues" evidence="1">
    <location>
        <begin position="542"/>
        <end position="551"/>
    </location>
</feature>
<feature type="compositionally biased region" description="Polar residues" evidence="1">
    <location>
        <begin position="793"/>
        <end position="803"/>
    </location>
</feature>
<dbReference type="AlphaFoldDB" id="A0A9W9HJL1"/>
<protein>
    <recommendedName>
        <fullName evidence="5">NTP binding protein</fullName>
    </recommendedName>
</protein>
<feature type="compositionally biased region" description="Low complexity" evidence="1">
    <location>
        <begin position="555"/>
        <end position="570"/>
    </location>
</feature>
<feature type="compositionally biased region" description="Basic and acidic residues" evidence="1">
    <location>
        <begin position="680"/>
        <end position="691"/>
    </location>
</feature>
<feature type="transmembrane region" description="Helical" evidence="2">
    <location>
        <begin position="994"/>
        <end position="1014"/>
    </location>
</feature>
<feature type="region of interest" description="Disordered" evidence="1">
    <location>
        <begin position="302"/>
        <end position="606"/>
    </location>
</feature>
<sequence length="1049" mass="115943">MEIDSRVELPDGHLVNLSPRPQHKPQYRAYRANYTATTLSSPTPPQNTHQVYCSELAECSSPLDNMYQKGKATKLPVPKSLTERSREQRNQTPSPTGIPKPSSTVLSSGGSGGQSGERDRDRYWSRLTDKIEKDSSPLSQRVSYHRTRESDKKRSPQINLYQESTHSVVREEVREEATSRVPQSRTTIATPTTNVRNYYAQNEPDHSIESEKPWQIQERHWSPVDMHGTTPQKSEITYTATESSPRSRPSISPVSDDSSVTDCDWEDRFVVHMPSAKEPNPPSMTSQQIADYQKSIEKVRREGGHMVHPSTRPSPRKDSPDGKPNRMSAGSGQFKAYDGRPMLSPPQFERQSVSVPAPAPASPSAPASHSLEPPGQKNYYSPDEIGKNRISTIWEEQSPTKPKEKRSSATPDGSFLGCKEINGPGTKNPDEILLFASGENSKTLQPRPPALSVKKRQKEEKKKAPRISQESNRTPPKSGESLVQEEWAQHSRNSKQAPCSRSSSATLCQEPICSQSDLPRTDSQGSSKENFYLAPSTSNSSEKLEDTRSDDDVFIITPTITRTMIPTSTPDQKKEKKLKAEKKPYIPKPQGLRRPGGIGQSGTGEAVKAIRAKAQVISTPSGLRPAAAASQGKSIASSLTSSKTTPLSSIPTAKDKGKESITTKEVPVKKPEITLKNLSKAKDKEKDDHAKQTGGSIRGFIRTSGLARSTGLVRSPTDSLATILRHGTESLRNRAESLRKGNGSSISRNGSPVSQPSGPSRDNSESSRSERSFKSAREKATPPPSTKPSPAKNENQSSASKLSSVEKPSPPEKASKTESLPMEKSPPMEKSLPMEKPVDNSPLSAERIARLERLERFKEQARLRRARKSAEVEIAELDGHQVPKRKESLQPNITDVCDDLGELNSQDKDEPFKDAANTQALSMMFEIVFVAVTNMHKGLLQVTDSPYAKFLVTNVLNMVRHCYRVFSLVYHVVSKYQTTGTWPTAKNDQAISRFLMELLQAIIYLFILGFGFMLAGRAASYVVLVGSWIVWFARPFAWAFQCVGRVLVD</sequence>
<feature type="region of interest" description="Disordered" evidence="1">
    <location>
        <begin position="224"/>
        <end position="261"/>
    </location>
</feature>
<feature type="region of interest" description="Disordered" evidence="1">
    <location>
        <begin position="619"/>
        <end position="844"/>
    </location>
</feature>
<feature type="compositionally biased region" description="Polar residues" evidence="1">
    <location>
        <begin position="490"/>
        <end position="541"/>
    </location>
</feature>
<feature type="compositionally biased region" description="Basic and acidic residues" evidence="1">
    <location>
        <begin position="762"/>
        <end position="780"/>
    </location>
</feature>
<evidence type="ECO:0000256" key="2">
    <source>
        <dbReference type="SAM" id="Phobius"/>
    </source>
</evidence>
<accession>A0A9W9HJL1</accession>
<comment type="caution">
    <text evidence="3">The sequence shown here is derived from an EMBL/GenBank/DDBJ whole genome shotgun (WGS) entry which is preliminary data.</text>
</comment>
<reference evidence="3" key="1">
    <citation type="submission" date="2022-12" db="EMBL/GenBank/DDBJ databases">
        <authorList>
            <person name="Petersen C."/>
        </authorList>
    </citation>
    <scope>NUCLEOTIDE SEQUENCE</scope>
    <source>
        <strain evidence="3">IBT 21472</strain>
    </source>
</reference>
<feature type="compositionally biased region" description="Low complexity" evidence="1">
    <location>
        <begin position="637"/>
        <end position="652"/>
    </location>
</feature>
<feature type="region of interest" description="Disordered" evidence="1">
    <location>
        <begin position="70"/>
        <end position="184"/>
    </location>
</feature>
<keyword evidence="2" id="KW-0472">Membrane</keyword>
<feature type="region of interest" description="Disordered" evidence="1">
    <location>
        <begin position="1"/>
        <end position="24"/>
    </location>
</feature>
<feature type="compositionally biased region" description="Basic and acidic residues" evidence="1">
    <location>
        <begin position="1"/>
        <end position="11"/>
    </location>
</feature>
<feature type="compositionally biased region" description="Polar residues" evidence="1">
    <location>
        <begin position="229"/>
        <end position="242"/>
    </location>
</feature>
<feature type="compositionally biased region" description="Basic and acidic residues" evidence="1">
    <location>
        <begin position="653"/>
        <end position="673"/>
    </location>
</feature>
<feature type="compositionally biased region" description="Basic and acidic residues" evidence="1">
    <location>
        <begin position="726"/>
        <end position="739"/>
    </location>
</feature>
<keyword evidence="2" id="KW-0812">Transmembrane</keyword>
<evidence type="ECO:0000313" key="3">
    <source>
        <dbReference type="EMBL" id="KAJ5324846.1"/>
    </source>
</evidence>
<feature type="compositionally biased region" description="Basic and acidic residues" evidence="1">
    <location>
        <begin position="116"/>
        <end position="135"/>
    </location>
</feature>
<keyword evidence="2" id="KW-1133">Transmembrane helix</keyword>
<evidence type="ECO:0008006" key="5">
    <source>
        <dbReference type="Google" id="ProtNLM"/>
    </source>
</evidence>
<proteinExistence type="predicted"/>
<feature type="compositionally biased region" description="Polar residues" evidence="1">
    <location>
        <begin position="389"/>
        <end position="400"/>
    </location>
</feature>
<keyword evidence="4" id="KW-1185">Reference proteome</keyword>